<dbReference type="PROSITE" id="PS51194">
    <property type="entry name" value="HELICASE_CTER"/>
    <property type="match status" value="1"/>
</dbReference>
<evidence type="ECO:0008006" key="8">
    <source>
        <dbReference type="Google" id="ProtNLM"/>
    </source>
</evidence>
<dbReference type="EMBL" id="HBEG01055056">
    <property type="protein sequence ID" value="CAD8390389.1"/>
    <property type="molecule type" value="Transcribed_RNA"/>
</dbReference>
<dbReference type="PROSITE" id="PS51192">
    <property type="entry name" value="HELICASE_ATP_BIND_1"/>
    <property type="match status" value="1"/>
</dbReference>
<sequence>MDSNVIARRCFEVTKPEDEDWRREEIKGQLPAEQIRGELGKALEYNKVVVVSGGTGSGKSTQLPQFILDDWREWKIERPEDAPEEEPLNLEVGITVEVEYEEVWYACEVLEVAEDRSTIFAKYFDGGDEEPDIDVKTRVRKARPAWARTVPRIVVTQPRRIAAISLAQRVAWERFAEVGGEIGHSIRGDTIMPNSDTGTVEFCTVGTLLRRVVNDPLLGRYNVVILDEVHERDLMTDFLLILMREVVAKRPDLRLVLMSATLDVQTFVNYLPGCHVLEVPSGTRYPVEEIHLDDPFFADFQETESLLMSEASAREATGFEQRGGGLHEFGVGDAATASEEKEELVQEVSALLEDDEMQRAWGAYSDSVLGGDRDPAQHTPHALRSFLSHVGNEQGGQDEEEEVEQEPPSAVLAEQIQQLSSFSDEIRQAWTEYRSEREGNESPQEWESSELLAFLAKQGIRPWKVERASWEVTSSSLWWGSENNDITFLKLVEATILKVVPEMLEVPADDEFGVGAVLCFLPGWAEIKLLADRLEGSSDADNLWVLRLHSMVTRDEQQQIFEPAPEGKVKVILGTNIAESSVTINDVRVVVDAGLHREVSYDPKRRMSSLETVWICQSNAVQRKGRAGRVRAGRVFRLYSREQFESVPWRPAPEMQRCNLSQTCLQTIALGRDPREFLANAPDPPAVALVEAAMAELTAIDAIRDGVPPQMLPVGQVLCRMPLEPLLGRAMILGSLFGIPQMTAALLAVSSGRSPFLMPPDKRNQAKEARKEYCPWSDTVASLRALMEFERIYQERGEYAAKSWSEYFFINFQRMMGFSRIKFQLLLDVQRSGLLGAADSEGMDPEEWVGEAEDWEGGGFPDTSESDGAIFEAQEGGVGMEKREWLEELRTSDREVEDERLLIGILCAAYPTNIAVREQSSHKKHKTPSGAMAIIDPRSVNSNIRSSQDEQESATLPSPSWWVYSTLRMHNSQLNMQDTTLVSGWHVALFGGLRAREEPSLELDGWIGVQGNSDEANSLVVHLREEIRQALIWVAIATSWDRVAQAATSRSKALFRVLAKSLVLQKPAEEDLQYLRDWQLPELEEGAATLQAAEEEEREEVEERLWKKTVVELKVLLREMNAKVSGRKAELVERCADCLMYGSEDSGEAVEEFKEELSFA</sequence>
<feature type="region of interest" description="Disordered" evidence="3">
    <location>
        <begin position="918"/>
        <end position="953"/>
    </location>
</feature>
<keyword evidence="2" id="KW-0067">ATP-binding</keyword>
<keyword evidence="2" id="KW-0547">Nucleotide-binding</keyword>
<dbReference type="Pfam" id="PF02037">
    <property type="entry name" value="SAP"/>
    <property type="match status" value="1"/>
</dbReference>
<dbReference type="PANTHER" id="PTHR18934">
    <property type="entry name" value="ATP-DEPENDENT RNA HELICASE"/>
    <property type="match status" value="1"/>
</dbReference>
<dbReference type="InterPro" id="IPR001650">
    <property type="entry name" value="Helicase_C-like"/>
</dbReference>
<dbReference type="SUPFAM" id="SSF68906">
    <property type="entry name" value="SAP domain"/>
    <property type="match status" value="1"/>
</dbReference>
<evidence type="ECO:0000259" key="5">
    <source>
        <dbReference type="PROSITE" id="PS51192"/>
    </source>
</evidence>
<dbReference type="PANTHER" id="PTHR18934:SF119">
    <property type="entry name" value="ATP-DEPENDENT RNA HELICASE A"/>
    <property type="match status" value="1"/>
</dbReference>
<dbReference type="CDD" id="cd17917">
    <property type="entry name" value="DEXHc_RHA-like"/>
    <property type="match status" value="1"/>
</dbReference>
<dbReference type="Pfam" id="PF00271">
    <property type="entry name" value="Helicase_C"/>
    <property type="match status" value="1"/>
</dbReference>
<accession>A0A7S0BDZ1</accession>
<dbReference type="GO" id="GO:0003723">
    <property type="term" value="F:RNA binding"/>
    <property type="evidence" value="ECO:0007669"/>
    <property type="project" value="TreeGrafter"/>
</dbReference>
<organism evidence="7">
    <name type="scientific">Pyrodinium bahamense</name>
    <dbReference type="NCBI Taxonomy" id="73915"/>
    <lineage>
        <taxon>Eukaryota</taxon>
        <taxon>Sar</taxon>
        <taxon>Alveolata</taxon>
        <taxon>Dinophyceae</taxon>
        <taxon>Gonyaulacales</taxon>
        <taxon>Pyrocystaceae</taxon>
        <taxon>Pyrodinium</taxon>
    </lineage>
</organism>
<evidence type="ECO:0000256" key="3">
    <source>
        <dbReference type="SAM" id="MobiDB-lite"/>
    </source>
</evidence>
<dbReference type="CDD" id="cd18791">
    <property type="entry name" value="SF2_C_RHA"/>
    <property type="match status" value="1"/>
</dbReference>
<evidence type="ECO:0000256" key="2">
    <source>
        <dbReference type="ARBA" id="ARBA00022806"/>
    </source>
</evidence>
<feature type="domain" description="Helicase C-terminal" evidence="6">
    <location>
        <begin position="498"/>
        <end position="671"/>
    </location>
</feature>
<dbReference type="GO" id="GO:0016787">
    <property type="term" value="F:hydrolase activity"/>
    <property type="evidence" value="ECO:0007669"/>
    <property type="project" value="UniProtKB-KW"/>
</dbReference>
<dbReference type="InterPro" id="IPR003034">
    <property type="entry name" value="SAP_dom"/>
</dbReference>
<dbReference type="PROSITE" id="PS50800">
    <property type="entry name" value="SAP"/>
    <property type="match status" value="1"/>
</dbReference>
<dbReference type="InterPro" id="IPR007502">
    <property type="entry name" value="Helicase-assoc_dom"/>
</dbReference>
<keyword evidence="2" id="KW-0347">Helicase</keyword>
<dbReference type="Gene3D" id="1.10.720.30">
    <property type="entry name" value="SAP domain"/>
    <property type="match status" value="1"/>
</dbReference>
<evidence type="ECO:0000256" key="1">
    <source>
        <dbReference type="ARBA" id="ARBA00022801"/>
    </source>
</evidence>
<proteinExistence type="predicted"/>
<evidence type="ECO:0000259" key="6">
    <source>
        <dbReference type="PROSITE" id="PS51194"/>
    </source>
</evidence>
<dbReference type="SMART" id="SM00490">
    <property type="entry name" value="HELICc"/>
    <property type="match status" value="1"/>
</dbReference>
<evidence type="ECO:0000259" key="4">
    <source>
        <dbReference type="PROSITE" id="PS50800"/>
    </source>
</evidence>
<dbReference type="Gene3D" id="3.40.50.300">
    <property type="entry name" value="P-loop containing nucleotide triphosphate hydrolases"/>
    <property type="match status" value="2"/>
</dbReference>
<dbReference type="Gene3D" id="1.20.120.1080">
    <property type="match status" value="1"/>
</dbReference>
<dbReference type="SMART" id="SM00847">
    <property type="entry name" value="HA2"/>
    <property type="match status" value="1"/>
</dbReference>
<feature type="domain" description="Helicase ATP-binding" evidence="5">
    <location>
        <begin position="40"/>
        <end position="280"/>
    </location>
</feature>
<protein>
    <recommendedName>
        <fullName evidence="8">ATP-dependent RNA helicase</fullName>
    </recommendedName>
</protein>
<evidence type="ECO:0000313" key="7">
    <source>
        <dbReference type="EMBL" id="CAD8390389.1"/>
    </source>
</evidence>
<feature type="domain" description="SAP" evidence="4">
    <location>
        <begin position="1105"/>
        <end position="1139"/>
    </location>
</feature>
<dbReference type="InterPro" id="IPR014001">
    <property type="entry name" value="Helicase_ATP-bd"/>
</dbReference>
<dbReference type="InterPro" id="IPR027417">
    <property type="entry name" value="P-loop_NTPase"/>
</dbReference>
<dbReference type="AlphaFoldDB" id="A0A7S0BDZ1"/>
<keyword evidence="1" id="KW-0378">Hydrolase</keyword>
<gene>
    <name evidence="7" type="ORF">PBAH0796_LOCUS33544</name>
</gene>
<dbReference type="SMART" id="SM00487">
    <property type="entry name" value="DEXDc"/>
    <property type="match status" value="1"/>
</dbReference>
<reference evidence="7" key="1">
    <citation type="submission" date="2021-01" db="EMBL/GenBank/DDBJ databases">
        <authorList>
            <person name="Corre E."/>
            <person name="Pelletier E."/>
            <person name="Niang G."/>
            <person name="Scheremetjew M."/>
            <person name="Finn R."/>
            <person name="Kale V."/>
            <person name="Holt S."/>
            <person name="Cochrane G."/>
            <person name="Meng A."/>
            <person name="Brown T."/>
            <person name="Cohen L."/>
        </authorList>
    </citation>
    <scope>NUCLEOTIDE SEQUENCE</scope>
    <source>
        <strain evidence="7">Pbaha01</strain>
    </source>
</reference>
<dbReference type="InterPro" id="IPR036361">
    <property type="entry name" value="SAP_dom_sf"/>
</dbReference>
<name>A0A7S0BDZ1_9DINO</name>
<dbReference type="SUPFAM" id="SSF52540">
    <property type="entry name" value="P-loop containing nucleoside triphosphate hydrolases"/>
    <property type="match status" value="1"/>
</dbReference>
<dbReference type="GO" id="GO:0004386">
    <property type="term" value="F:helicase activity"/>
    <property type="evidence" value="ECO:0007669"/>
    <property type="project" value="UniProtKB-KW"/>
</dbReference>